<dbReference type="AlphaFoldDB" id="A0A1M5XPA2"/>
<sequence length="77" mass="8538">MAWLHAHPEGAVLTAISTADRAAIRATHVLTLLDRVTSLQQLGQAAGVGRKQLDSLQPHFQEDWLSSLRLQLRMNIL</sequence>
<evidence type="ECO:0000313" key="1">
    <source>
        <dbReference type="EMBL" id="SHI01640.1"/>
    </source>
</evidence>
<accession>A0A1M5XPA2</accession>
<dbReference type="Proteomes" id="UP000184226">
    <property type="component" value="Unassembled WGS sequence"/>
</dbReference>
<dbReference type="EMBL" id="FQXE01000007">
    <property type="protein sequence ID" value="SHI01640.1"/>
    <property type="molecule type" value="Genomic_DNA"/>
</dbReference>
<evidence type="ECO:0000313" key="2">
    <source>
        <dbReference type="Proteomes" id="UP000184226"/>
    </source>
</evidence>
<name>A0A1M5XPA2_9BURK</name>
<gene>
    <name evidence="1" type="ORF">SAMN04488135_10750</name>
</gene>
<organism evidence="1 2">
    <name type="scientific">Pollutimonas bauzanensis</name>
    <dbReference type="NCBI Taxonomy" id="658167"/>
    <lineage>
        <taxon>Bacteria</taxon>
        <taxon>Pseudomonadati</taxon>
        <taxon>Pseudomonadota</taxon>
        <taxon>Betaproteobacteria</taxon>
        <taxon>Burkholderiales</taxon>
        <taxon>Alcaligenaceae</taxon>
        <taxon>Pollutimonas</taxon>
    </lineage>
</organism>
<protein>
    <submittedName>
        <fullName evidence="1">Uncharacterized protein</fullName>
    </submittedName>
</protein>
<reference evidence="1 2" key="1">
    <citation type="submission" date="2016-11" db="EMBL/GenBank/DDBJ databases">
        <authorList>
            <person name="Jaros S."/>
            <person name="Januszkiewicz K."/>
            <person name="Wedrychowicz H."/>
        </authorList>
    </citation>
    <scope>NUCLEOTIDE SEQUENCE [LARGE SCALE GENOMIC DNA]</scope>
    <source>
        <strain evidence="1 2">CGMCC 1.10190</strain>
    </source>
</reference>
<proteinExistence type="predicted"/>
<keyword evidence="2" id="KW-1185">Reference proteome</keyword>